<dbReference type="EMBL" id="BAABRN010000078">
    <property type="protein sequence ID" value="GAA5503982.1"/>
    <property type="molecule type" value="Genomic_DNA"/>
</dbReference>
<dbReference type="SMART" id="SM00052">
    <property type="entry name" value="EAL"/>
    <property type="match status" value="1"/>
</dbReference>
<evidence type="ECO:0000259" key="3">
    <source>
        <dbReference type="PROSITE" id="PS50887"/>
    </source>
</evidence>
<dbReference type="PROSITE" id="PS50883">
    <property type="entry name" value="EAL"/>
    <property type="match status" value="1"/>
</dbReference>
<sequence>MAFLGAAQLLYLWAFLAFGHRRGLYWSLTFYAASLALGAAFYLFSLAQGSPQPLQQTHAFFYVLSPLYIAIMSAMASLNVYQSTNRVQALTQALYTDPLTGLPNRAAFQEALGQAVGKAKHSGQNGTLALLNINEFVRINDELGHTAGDLALKTLAQRWRAALPPEAHLSRVSGDEFALLLQGSAKDSAEAQIRQLLEVAQQPLELVGVFRTLSVRCGAAYFPENGTDAAAVNIAADLAGVQARRSHRGLVVYSPQLALSSDRRRRVLSALAQAPERGELRLVYQPICSLSTGQVESVEALLRWDSSLNPPTYPEEFIALAEEAALMKPLGDWVLTRALEQMSEWQAQGLNVPRMNVNVSPQEVMRGNYAERTLQKLSEFHLSPSVLELELTERTVLQETALLQLRLLRSAGVYVSIDDFGTGHSSLGRLHSLPITGVKLDRSFIAMLGQDGSADRLSRTVLTLARALNLEVVAEGIETEPQLALLRELACPLGQGYLFTRPLAPADFAAYLRRAASYGLRSIP</sequence>
<keyword evidence="1" id="KW-0812">Transmembrane</keyword>
<feature type="transmembrane region" description="Helical" evidence="1">
    <location>
        <begin position="29"/>
        <end position="47"/>
    </location>
</feature>
<feature type="transmembrane region" description="Helical" evidence="1">
    <location>
        <begin position="59"/>
        <end position="81"/>
    </location>
</feature>
<keyword evidence="1" id="KW-0472">Membrane</keyword>
<dbReference type="InterPro" id="IPR035919">
    <property type="entry name" value="EAL_sf"/>
</dbReference>
<dbReference type="InterPro" id="IPR001633">
    <property type="entry name" value="EAL_dom"/>
</dbReference>
<dbReference type="CDD" id="cd01949">
    <property type="entry name" value="GGDEF"/>
    <property type="match status" value="1"/>
</dbReference>
<dbReference type="SUPFAM" id="SSF55073">
    <property type="entry name" value="Nucleotide cyclase"/>
    <property type="match status" value="1"/>
</dbReference>
<dbReference type="SMART" id="SM00267">
    <property type="entry name" value="GGDEF"/>
    <property type="match status" value="1"/>
</dbReference>
<gene>
    <name evidence="4" type="ORF">Dxin01_03750</name>
</gene>
<feature type="domain" description="EAL" evidence="2">
    <location>
        <begin position="264"/>
        <end position="516"/>
    </location>
</feature>
<dbReference type="InterPro" id="IPR029787">
    <property type="entry name" value="Nucleotide_cyclase"/>
</dbReference>
<proteinExistence type="predicted"/>
<keyword evidence="1" id="KW-1133">Transmembrane helix</keyword>
<evidence type="ECO:0000313" key="4">
    <source>
        <dbReference type="EMBL" id="GAA5503982.1"/>
    </source>
</evidence>
<name>A0ABP9VFI5_9DEIO</name>
<dbReference type="Pfam" id="PF00990">
    <property type="entry name" value="GGDEF"/>
    <property type="match status" value="1"/>
</dbReference>
<keyword evidence="5" id="KW-1185">Reference proteome</keyword>
<evidence type="ECO:0000313" key="5">
    <source>
        <dbReference type="Proteomes" id="UP001458946"/>
    </source>
</evidence>
<dbReference type="Gene3D" id="3.20.20.450">
    <property type="entry name" value="EAL domain"/>
    <property type="match status" value="1"/>
</dbReference>
<dbReference type="Gene3D" id="3.30.70.270">
    <property type="match status" value="1"/>
</dbReference>
<dbReference type="InterPro" id="IPR043128">
    <property type="entry name" value="Rev_trsase/Diguanyl_cyclase"/>
</dbReference>
<dbReference type="PANTHER" id="PTHR33121">
    <property type="entry name" value="CYCLIC DI-GMP PHOSPHODIESTERASE PDEF"/>
    <property type="match status" value="1"/>
</dbReference>
<dbReference type="Pfam" id="PF00563">
    <property type="entry name" value="EAL"/>
    <property type="match status" value="1"/>
</dbReference>
<dbReference type="Proteomes" id="UP001458946">
    <property type="component" value="Unassembled WGS sequence"/>
</dbReference>
<evidence type="ECO:0000259" key="2">
    <source>
        <dbReference type="PROSITE" id="PS50883"/>
    </source>
</evidence>
<comment type="caution">
    <text evidence="4">The sequence shown here is derived from an EMBL/GenBank/DDBJ whole genome shotgun (WGS) entry which is preliminary data.</text>
</comment>
<organism evidence="4 5">
    <name type="scientific">Deinococcus xinjiangensis</name>
    <dbReference type="NCBI Taxonomy" id="457454"/>
    <lineage>
        <taxon>Bacteria</taxon>
        <taxon>Thermotogati</taxon>
        <taxon>Deinococcota</taxon>
        <taxon>Deinococci</taxon>
        <taxon>Deinococcales</taxon>
        <taxon>Deinococcaceae</taxon>
        <taxon>Deinococcus</taxon>
    </lineage>
</organism>
<reference evidence="4 5" key="1">
    <citation type="submission" date="2024-02" db="EMBL/GenBank/DDBJ databases">
        <title>Deinococcus xinjiangensis NBRC 107630.</title>
        <authorList>
            <person name="Ichikawa N."/>
            <person name="Katano-Makiyama Y."/>
            <person name="Hidaka K."/>
        </authorList>
    </citation>
    <scope>NUCLEOTIDE SEQUENCE [LARGE SCALE GENOMIC DNA]</scope>
    <source>
        <strain evidence="4 5">NBRC 107630</strain>
    </source>
</reference>
<dbReference type="InterPro" id="IPR000160">
    <property type="entry name" value="GGDEF_dom"/>
</dbReference>
<feature type="domain" description="GGDEF" evidence="3">
    <location>
        <begin position="124"/>
        <end position="256"/>
    </location>
</feature>
<dbReference type="CDD" id="cd01948">
    <property type="entry name" value="EAL"/>
    <property type="match status" value="1"/>
</dbReference>
<protein>
    <submittedName>
        <fullName evidence="4">Signaling protein PA1727</fullName>
    </submittedName>
</protein>
<dbReference type="PROSITE" id="PS50887">
    <property type="entry name" value="GGDEF"/>
    <property type="match status" value="1"/>
</dbReference>
<evidence type="ECO:0000256" key="1">
    <source>
        <dbReference type="SAM" id="Phobius"/>
    </source>
</evidence>
<dbReference type="NCBIfam" id="TIGR00254">
    <property type="entry name" value="GGDEF"/>
    <property type="match status" value="1"/>
</dbReference>
<dbReference type="SUPFAM" id="SSF141868">
    <property type="entry name" value="EAL domain-like"/>
    <property type="match status" value="1"/>
</dbReference>
<dbReference type="PANTHER" id="PTHR33121:SF71">
    <property type="entry name" value="OXYGEN SENSOR PROTEIN DOSP"/>
    <property type="match status" value="1"/>
</dbReference>
<dbReference type="InterPro" id="IPR050706">
    <property type="entry name" value="Cyclic-di-GMP_PDE-like"/>
</dbReference>
<accession>A0ABP9VFI5</accession>